<dbReference type="AlphaFoldDB" id="W0SKF8"/>
<dbReference type="Pfam" id="PF04536">
    <property type="entry name" value="TPM_phosphatase"/>
    <property type="match status" value="1"/>
</dbReference>
<organism evidence="2 3">
    <name type="scientific">Sulfuritalea hydrogenivorans sk43H</name>
    <dbReference type="NCBI Taxonomy" id="1223802"/>
    <lineage>
        <taxon>Bacteria</taxon>
        <taxon>Pseudomonadati</taxon>
        <taxon>Pseudomonadota</taxon>
        <taxon>Betaproteobacteria</taxon>
        <taxon>Nitrosomonadales</taxon>
        <taxon>Sterolibacteriaceae</taxon>
        <taxon>Sulfuritalea</taxon>
    </lineage>
</organism>
<sequence>MKLSRVLEHLLLPDWFARRVLARADLAAIGDAIAACEKSHRGELRFVVEGPLPLSALWRDLSPRDRAVDLFSQLRVWDTDENSGILIYVQLVDHRVEILADRGIAARVPQAEWDAICRAMEASFRRGEWRQGALQAVARAGELLARHFPAGVSNPNELPDQPLVI</sequence>
<dbReference type="RefSeq" id="WP_041101215.1">
    <property type="nucleotide sequence ID" value="NZ_AP012547.1"/>
</dbReference>
<dbReference type="STRING" id="1223802.SUTH_03601"/>
<dbReference type="PANTHER" id="PTHR30373">
    <property type="entry name" value="UPF0603 PROTEIN YGCG"/>
    <property type="match status" value="1"/>
</dbReference>
<gene>
    <name evidence="2" type="ORF">SUTH_03601</name>
</gene>
<dbReference type="HOGENOM" id="CLU_086382_1_0_4"/>
<evidence type="ECO:0000313" key="3">
    <source>
        <dbReference type="Proteomes" id="UP000031637"/>
    </source>
</evidence>
<feature type="domain" description="TPM" evidence="1">
    <location>
        <begin position="19"/>
        <end position="141"/>
    </location>
</feature>
<name>W0SKF8_9PROT</name>
<accession>W0SKF8</accession>
<evidence type="ECO:0000313" key="2">
    <source>
        <dbReference type="EMBL" id="BAO31371.1"/>
    </source>
</evidence>
<dbReference type="InterPro" id="IPR007621">
    <property type="entry name" value="TPM_dom"/>
</dbReference>
<reference evidence="2 3" key="1">
    <citation type="journal article" date="2014" name="Syst. Appl. Microbiol.">
        <title>Complete genomes of freshwater sulfur oxidizers Sulfuricella denitrificans skB26 and Sulfuritalea hydrogenivorans sk43H: genetic insights into the sulfur oxidation pathway of betaproteobacteria.</title>
        <authorList>
            <person name="Watanabe T."/>
            <person name="Kojima H."/>
            <person name="Fukui M."/>
        </authorList>
    </citation>
    <scope>NUCLEOTIDE SEQUENCE [LARGE SCALE GENOMIC DNA]</scope>
    <source>
        <strain evidence="2">DSM22779</strain>
    </source>
</reference>
<proteinExistence type="predicted"/>
<keyword evidence="3" id="KW-1185">Reference proteome</keyword>
<dbReference type="PANTHER" id="PTHR30373:SF8">
    <property type="entry name" value="BLL7265 PROTEIN"/>
    <property type="match status" value="1"/>
</dbReference>
<dbReference type="EMBL" id="AP012547">
    <property type="protein sequence ID" value="BAO31371.1"/>
    <property type="molecule type" value="Genomic_DNA"/>
</dbReference>
<dbReference type="Gene3D" id="3.10.310.50">
    <property type="match status" value="1"/>
</dbReference>
<dbReference type="Proteomes" id="UP000031637">
    <property type="component" value="Chromosome"/>
</dbReference>
<dbReference type="KEGG" id="shd:SUTH_03601"/>
<protein>
    <recommendedName>
        <fullName evidence="1">TPM domain-containing protein</fullName>
    </recommendedName>
</protein>
<dbReference type="OrthoDB" id="5683663at2"/>
<evidence type="ECO:0000259" key="1">
    <source>
        <dbReference type="Pfam" id="PF04536"/>
    </source>
</evidence>